<accession>A0A8T2IHI7</accession>
<evidence type="ECO:0000256" key="12">
    <source>
        <dbReference type="RuleBase" id="RU000688"/>
    </source>
</evidence>
<comment type="similarity">
    <text evidence="12">Belongs to the G-protein coupled receptor 1 family.</text>
</comment>
<evidence type="ECO:0000256" key="7">
    <source>
        <dbReference type="ARBA" id="ARBA00023040"/>
    </source>
</evidence>
<feature type="transmembrane region" description="Helical" evidence="13">
    <location>
        <begin position="141"/>
        <end position="163"/>
    </location>
</feature>
<keyword evidence="9 12" id="KW-0675">Receptor</keyword>
<dbReference type="SUPFAM" id="SSF81321">
    <property type="entry name" value="Family A G protein-coupled receptor-like"/>
    <property type="match status" value="1"/>
</dbReference>
<dbReference type="InterPro" id="IPR000276">
    <property type="entry name" value="GPCR_Rhodpsn"/>
</dbReference>
<evidence type="ECO:0000313" key="16">
    <source>
        <dbReference type="Proteomes" id="UP000812440"/>
    </source>
</evidence>
<evidence type="ECO:0000256" key="11">
    <source>
        <dbReference type="ARBA" id="ARBA00023224"/>
    </source>
</evidence>
<keyword evidence="10" id="KW-0325">Glycoprotein</keyword>
<keyword evidence="11 12" id="KW-0807">Transducer</keyword>
<feature type="transmembrane region" description="Helical" evidence="13">
    <location>
        <begin position="273"/>
        <end position="292"/>
    </location>
</feature>
<evidence type="ECO:0000256" key="10">
    <source>
        <dbReference type="ARBA" id="ARBA00023180"/>
    </source>
</evidence>
<evidence type="ECO:0000256" key="13">
    <source>
        <dbReference type="RuleBase" id="RU363047"/>
    </source>
</evidence>
<dbReference type="PRINTS" id="PR00237">
    <property type="entry name" value="GPCRRHODOPSN"/>
</dbReference>
<dbReference type="Gene3D" id="1.20.1070.10">
    <property type="entry name" value="Rhodopsin 7-helix transmembrane proteins"/>
    <property type="match status" value="1"/>
</dbReference>
<name>A0A8T2IHI7_9PIPI</name>
<keyword evidence="8 13" id="KW-0472">Membrane</keyword>
<keyword evidence="6 13" id="KW-1133">Transmembrane helix</keyword>
<dbReference type="Pfam" id="PF13853">
    <property type="entry name" value="7tm_4"/>
    <property type="match status" value="1"/>
</dbReference>
<feature type="transmembrane region" description="Helical" evidence="13">
    <location>
        <begin position="63"/>
        <end position="86"/>
    </location>
</feature>
<dbReference type="PANTHER" id="PTHR26452">
    <property type="entry name" value="OLFACTORY RECEPTOR"/>
    <property type="match status" value="1"/>
</dbReference>
<dbReference type="InterPro" id="IPR017452">
    <property type="entry name" value="GPCR_Rhodpsn_7TM"/>
</dbReference>
<keyword evidence="16" id="KW-1185">Reference proteome</keyword>
<feature type="transmembrane region" description="Helical" evidence="13">
    <location>
        <begin position="27"/>
        <end position="51"/>
    </location>
</feature>
<dbReference type="OrthoDB" id="5967130at2759"/>
<protein>
    <recommendedName>
        <fullName evidence="13">Olfactory receptor</fullName>
    </recommendedName>
</protein>
<dbReference type="InterPro" id="IPR000725">
    <property type="entry name" value="Olfact_rcpt"/>
</dbReference>
<keyword evidence="2 13" id="KW-1003">Cell membrane</keyword>
<evidence type="ECO:0000256" key="9">
    <source>
        <dbReference type="ARBA" id="ARBA00023170"/>
    </source>
</evidence>
<dbReference type="CDD" id="cd13954">
    <property type="entry name" value="7tmA_OR"/>
    <property type="match status" value="1"/>
</dbReference>
<keyword evidence="7 12" id="KW-0297">G-protein coupled receptor</keyword>
<gene>
    <name evidence="15" type="ORF">GDO86_019373</name>
</gene>
<keyword evidence="3 13" id="KW-0716">Sensory transduction</keyword>
<dbReference type="PRINTS" id="PR00245">
    <property type="entry name" value="OLFACTORYR"/>
</dbReference>
<evidence type="ECO:0000256" key="5">
    <source>
        <dbReference type="ARBA" id="ARBA00022725"/>
    </source>
</evidence>
<keyword evidence="4 12" id="KW-0812">Transmembrane</keyword>
<evidence type="ECO:0000256" key="2">
    <source>
        <dbReference type="ARBA" id="ARBA00022475"/>
    </source>
</evidence>
<sequence>MEPQVQENASEFLIHGFSDSPSLQLPLFVLFLIIYLFIVIGNLIIFFTIMFSCDLHTPMYKFLQNLSIIDISSTANVLPALLHFLIKKQNNISFFRCMTQLYLYMSLAGSEYIVLTAMSYDRYVAICDPLHYINRMNEKHCAWLISAANCVGFIISAGHIILISKLSYCKSHLIDHFFCDLIPLLKLSCSDTFNVEILTYVIGTLLAGNSFLLTLISYIYIISTILKIQSTHGRQKAFSTCASHLTCVIILYMTLFCLYMKPTTSYSLDRDKLFSLLYSVLVPLLNPLIYTLKNKEFLIAFNKLGQKVLSFRLPNKVFF</sequence>
<dbReference type="GO" id="GO:0005886">
    <property type="term" value="C:plasma membrane"/>
    <property type="evidence" value="ECO:0007669"/>
    <property type="project" value="UniProtKB-SubCell"/>
</dbReference>
<feature type="transmembrane region" description="Helical" evidence="13">
    <location>
        <begin position="242"/>
        <end position="261"/>
    </location>
</feature>
<feature type="transmembrane region" description="Helical" evidence="13">
    <location>
        <begin position="197"/>
        <end position="221"/>
    </location>
</feature>
<dbReference type="PROSITE" id="PS50262">
    <property type="entry name" value="G_PROTEIN_RECEP_F1_2"/>
    <property type="match status" value="1"/>
</dbReference>
<evidence type="ECO:0000313" key="15">
    <source>
        <dbReference type="EMBL" id="KAG8431127.1"/>
    </source>
</evidence>
<dbReference type="GO" id="GO:0004930">
    <property type="term" value="F:G protein-coupled receptor activity"/>
    <property type="evidence" value="ECO:0007669"/>
    <property type="project" value="UniProtKB-KW"/>
</dbReference>
<dbReference type="Proteomes" id="UP000812440">
    <property type="component" value="Unassembled WGS sequence"/>
</dbReference>
<keyword evidence="5 13" id="KW-0552">Olfaction</keyword>
<dbReference type="FunFam" id="1.20.1070.10:FF:000010">
    <property type="entry name" value="Olfactory receptor"/>
    <property type="match status" value="1"/>
</dbReference>
<dbReference type="PROSITE" id="PS00237">
    <property type="entry name" value="G_PROTEIN_RECEP_F1_1"/>
    <property type="match status" value="1"/>
</dbReference>
<evidence type="ECO:0000256" key="8">
    <source>
        <dbReference type="ARBA" id="ARBA00023136"/>
    </source>
</evidence>
<comment type="subcellular location">
    <subcellularLocation>
        <location evidence="1 13">Cell membrane</location>
        <topology evidence="1 13">Multi-pass membrane protein</topology>
    </subcellularLocation>
</comment>
<organism evidence="15 16">
    <name type="scientific">Hymenochirus boettgeri</name>
    <name type="common">Congo dwarf clawed frog</name>
    <dbReference type="NCBI Taxonomy" id="247094"/>
    <lineage>
        <taxon>Eukaryota</taxon>
        <taxon>Metazoa</taxon>
        <taxon>Chordata</taxon>
        <taxon>Craniata</taxon>
        <taxon>Vertebrata</taxon>
        <taxon>Euteleostomi</taxon>
        <taxon>Amphibia</taxon>
        <taxon>Batrachia</taxon>
        <taxon>Anura</taxon>
        <taxon>Pipoidea</taxon>
        <taxon>Pipidae</taxon>
        <taxon>Pipinae</taxon>
        <taxon>Hymenochirus</taxon>
    </lineage>
</organism>
<proteinExistence type="inferred from homology"/>
<reference evidence="15" key="1">
    <citation type="thesis" date="2020" institute="ProQuest LLC" country="789 East Eisenhower Parkway, Ann Arbor, MI, USA">
        <title>Comparative Genomics and Chromosome Evolution.</title>
        <authorList>
            <person name="Mudd A.B."/>
        </authorList>
    </citation>
    <scope>NUCLEOTIDE SEQUENCE</scope>
    <source>
        <strain evidence="15">Female2</strain>
        <tissue evidence="15">Blood</tissue>
    </source>
</reference>
<dbReference type="GO" id="GO:0004984">
    <property type="term" value="F:olfactory receptor activity"/>
    <property type="evidence" value="ECO:0007669"/>
    <property type="project" value="InterPro"/>
</dbReference>
<dbReference type="EMBL" id="JAACNH010000352">
    <property type="protein sequence ID" value="KAG8431127.1"/>
    <property type="molecule type" value="Genomic_DNA"/>
</dbReference>
<dbReference type="InterPro" id="IPR050516">
    <property type="entry name" value="Olfactory_GPCR"/>
</dbReference>
<feature type="domain" description="G-protein coupled receptors family 1 profile" evidence="14">
    <location>
        <begin position="41"/>
        <end position="290"/>
    </location>
</feature>
<comment type="caution">
    <text evidence="15">The sequence shown here is derived from an EMBL/GenBank/DDBJ whole genome shotgun (WGS) entry which is preliminary data.</text>
</comment>
<evidence type="ECO:0000256" key="6">
    <source>
        <dbReference type="ARBA" id="ARBA00022989"/>
    </source>
</evidence>
<dbReference type="AlphaFoldDB" id="A0A8T2IHI7"/>
<evidence type="ECO:0000256" key="3">
    <source>
        <dbReference type="ARBA" id="ARBA00022606"/>
    </source>
</evidence>
<evidence type="ECO:0000256" key="1">
    <source>
        <dbReference type="ARBA" id="ARBA00004651"/>
    </source>
</evidence>
<evidence type="ECO:0000259" key="14">
    <source>
        <dbReference type="PROSITE" id="PS50262"/>
    </source>
</evidence>
<evidence type="ECO:0000256" key="4">
    <source>
        <dbReference type="ARBA" id="ARBA00022692"/>
    </source>
</evidence>